<dbReference type="EMBL" id="JANIEX010001121">
    <property type="protein sequence ID" value="KAJ3560722.1"/>
    <property type="molecule type" value="Genomic_DNA"/>
</dbReference>
<organism evidence="2 3">
    <name type="scientific">Leucocoprinus birnbaumii</name>
    <dbReference type="NCBI Taxonomy" id="56174"/>
    <lineage>
        <taxon>Eukaryota</taxon>
        <taxon>Fungi</taxon>
        <taxon>Dikarya</taxon>
        <taxon>Basidiomycota</taxon>
        <taxon>Agaricomycotina</taxon>
        <taxon>Agaricomycetes</taxon>
        <taxon>Agaricomycetidae</taxon>
        <taxon>Agaricales</taxon>
        <taxon>Agaricineae</taxon>
        <taxon>Agaricaceae</taxon>
        <taxon>Leucocoprinus</taxon>
    </lineage>
</organism>
<gene>
    <name evidence="2" type="ORF">NP233_g10651</name>
</gene>
<accession>A0AAD5VIE0</accession>
<keyword evidence="3" id="KW-1185">Reference proteome</keyword>
<dbReference type="AlphaFoldDB" id="A0AAD5VIE0"/>
<reference evidence="2" key="1">
    <citation type="submission" date="2022-07" db="EMBL/GenBank/DDBJ databases">
        <title>Genome Sequence of Leucocoprinus birnbaumii.</title>
        <authorList>
            <person name="Buettner E."/>
        </authorList>
    </citation>
    <scope>NUCLEOTIDE SEQUENCE</scope>
    <source>
        <strain evidence="2">VT141</strain>
    </source>
</reference>
<keyword evidence="1" id="KW-0732">Signal</keyword>
<sequence>MFSKLSALLVCSLAAVSALAAPPVRRQIQLGGNAGGGGVGTREISELLPGVSGHGGHADSIGNVAGHLTGIINGGLAGAAGGAIGRRPCRRSRWECD</sequence>
<protein>
    <submittedName>
        <fullName evidence="2">Uncharacterized protein</fullName>
    </submittedName>
</protein>
<proteinExistence type="predicted"/>
<name>A0AAD5VIE0_9AGAR</name>
<dbReference type="Proteomes" id="UP001213000">
    <property type="component" value="Unassembled WGS sequence"/>
</dbReference>
<feature type="chain" id="PRO_5042194544" evidence="1">
    <location>
        <begin position="21"/>
        <end position="97"/>
    </location>
</feature>
<evidence type="ECO:0000313" key="3">
    <source>
        <dbReference type="Proteomes" id="UP001213000"/>
    </source>
</evidence>
<comment type="caution">
    <text evidence="2">The sequence shown here is derived from an EMBL/GenBank/DDBJ whole genome shotgun (WGS) entry which is preliminary data.</text>
</comment>
<evidence type="ECO:0000313" key="2">
    <source>
        <dbReference type="EMBL" id="KAJ3560722.1"/>
    </source>
</evidence>
<evidence type="ECO:0000256" key="1">
    <source>
        <dbReference type="SAM" id="SignalP"/>
    </source>
</evidence>
<feature type="signal peptide" evidence="1">
    <location>
        <begin position="1"/>
        <end position="20"/>
    </location>
</feature>